<reference evidence="2 3" key="1">
    <citation type="submission" date="2019-11" db="EMBL/GenBank/DDBJ databases">
        <title>Comparative genomics of hydrocarbon-degrading Desulfosarcina strains.</title>
        <authorList>
            <person name="Watanabe M."/>
            <person name="Kojima H."/>
            <person name="Fukui M."/>
        </authorList>
    </citation>
    <scope>NUCLEOTIDE SEQUENCE [LARGE SCALE GENOMIC DNA]</scope>
    <source>
        <strain evidence="2 3">PL12</strain>
    </source>
</reference>
<dbReference type="OrthoDB" id="9789573at2"/>
<dbReference type="AlphaFoldDB" id="A0A5K7YKI4"/>
<dbReference type="InterPro" id="IPR053145">
    <property type="entry name" value="AB_hydrolase_Est10"/>
</dbReference>
<dbReference type="SUPFAM" id="SSF53474">
    <property type="entry name" value="alpha/beta-Hydrolases"/>
    <property type="match status" value="1"/>
</dbReference>
<evidence type="ECO:0000259" key="1">
    <source>
        <dbReference type="Pfam" id="PF12146"/>
    </source>
</evidence>
<dbReference type="InterPro" id="IPR029058">
    <property type="entry name" value="AB_hydrolase_fold"/>
</dbReference>
<dbReference type="GO" id="GO:0052689">
    <property type="term" value="F:carboxylic ester hydrolase activity"/>
    <property type="evidence" value="ECO:0007669"/>
    <property type="project" value="TreeGrafter"/>
</dbReference>
<evidence type="ECO:0000313" key="2">
    <source>
        <dbReference type="EMBL" id="BBO69043.1"/>
    </source>
</evidence>
<gene>
    <name evidence="2" type="ORF">DSCA_29730</name>
</gene>
<dbReference type="EMBL" id="AP021874">
    <property type="protein sequence ID" value="BBO69043.1"/>
    <property type="molecule type" value="Genomic_DNA"/>
</dbReference>
<dbReference type="InterPro" id="IPR022742">
    <property type="entry name" value="Hydrolase_4"/>
</dbReference>
<dbReference type="Gene3D" id="3.40.50.1820">
    <property type="entry name" value="alpha/beta hydrolase"/>
    <property type="match status" value="1"/>
</dbReference>
<dbReference type="KEGG" id="dalk:DSCA_29730"/>
<dbReference type="Pfam" id="PF12146">
    <property type="entry name" value="Hydrolase_4"/>
    <property type="match status" value="1"/>
</dbReference>
<proteinExistence type="predicted"/>
<accession>A0A5K7YKI4</accession>
<sequence>MDLVNILVIATPSRGENMEQQIQFDNRLGEILAGTLHQPERTPVGAVIAGHCFTCSRHTGVLRRICSELCHAGFMALRFDFSGNGQSQGQFEQSTWSKQALEMEAAIALAQEKGAPWIGLAGHSLGAAIALIAARRMNVVSALCRVAGRVSGTRPMHFLTSSQQQALAQTGQVGFTSRGRALTLKQDFFDDAERHDLTAATRSLRVPMLVVHGDRDEIIPVAEAHLAKAANPAMVELSIVAGGDHMLAAPDHQRQVARTVAAWFCRQAGVPAPPGRDDAHRQT</sequence>
<dbReference type="PANTHER" id="PTHR43265">
    <property type="entry name" value="ESTERASE ESTD"/>
    <property type="match status" value="1"/>
</dbReference>
<name>A0A5K7YKI4_9BACT</name>
<evidence type="ECO:0000313" key="3">
    <source>
        <dbReference type="Proteomes" id="UP000427906"/>
    </source>
</evidence>
<feature type="domain" description="Serine aminopeptidase S33" evidence="1">
    <location>
        <begin position="57"/>
        <end position="156"/>
    </location>
</feature>
<keyword evidence="3" id="KW-1185">Reference proteome</keyword>
<protein>
    <recommendedName>
        <fullName evidence="1">Serine aminopeptidase S33 domain-containing protein</fullName>
    </recommendedName>
</protein>
<dbReference type="PANTHER" id="PTHR43265:SF1">
    <property type="entry name" value="ESTERASE ESTD"/>
    <property type="match status" value="1"/>
</dbReference>
<dbReference type="Proteomes" id="UP000427906">
    <property type="component" value="Chromosome"/>
</dbReference>
<organism evidence="2 3">
    <name type="scientific">Desulfosarcina alkanivorans</name>
    <dbReference type="NCBI Taxonomy" id="571177"/>
    <lineage>
        <taxon>Bacteria</taxon>
        <taxon>Pseudomonadati</taxon>
        <taxon>Thermodesulfobacteriota</taxon>
        <taxon>Desulfobacteria</taxon>
        <taxon>Desulfobacterales</taxon>
        <taxon>Desulfosarcinaceae</taxon>
        <taxon>Desulfosarcina</taxon>
    </lineage>
</organism>